<reference evidence="3 4" key="1">
    <citation type="journal article" date="2018" name="J. Biol. Chem.">
        <title>Discovery of the actinoplanic acid pathway in Streptomyces rapamycinicus reveals a genetically conserved synergism with rapamycin.</title>
        <authorList>
            <person name="Mrak P."/>
            <person name="Krastel P."/>
            <person name="Pivk Lukancic P."/>
            <person name="Tao J."/>
            <person name="Pistorius D."/>
            <person name="Moore C.M."/>
        </authorList>
    </citation>
    <scope>NUCLEOTIDE SEQUENCE [LARGE SCALE GENOMIC DNA]</scope>
    <source>
        <strain evidence="3 4">NRRL 5491</strain>
    </source>
</reference>
<dbReference type="KEGG" id="src:M271_39380"/>
<dbReference type="InterPro" id="IPR011010">
    <property type="entry name" value="DNA_brk_join_enz"/>
</dbReference>
<dbReference type="Gene3D" id="1.10.443.10">
    <property type="entry name" value="Intergrase catalytic core"/>
    <property type="match status" value="1"/>
</dbReference>
<organism evidence="3 4">
    <name type="scientific">Streptomyces rapamycinicus (strain ATCC 29253 / DSM 41530 / NRRL 5491 / AYB-994)</name>
    <name type="common">Streptomyces hygroscopicus (strain ATCC 29253)</name>
    <dbReference type="NCBI Taxonomy" id="1343740"/>
    <lineage>
        <taxon>Bacteria</taxon>
        <taxon>Bacillati</taxon>
        <taxon>Actinomycetota</taxon>
        <taxon>Actinomycetes</taxon>
        <taxon>Kitasatosporales</taxon>
        <taxon>Streptomycetaceae</taxon>
        <taxon>Streptomyces</taxon>
        <taxon>Streptomyces violaceusniger group</taxon>
    </lineage>
</organism>
<comment type="caution">
    <text evidence="3">The sequence shown here is derived from an EMBL/GenBank/DDBJ whole genome shotgun (WGS) entry which is preliminary data.</text>
</comment>
<gene>
    <name evidence="3" type="ORF">D3C57_104195</name>
</gene>
<dbReference type="InterPro" id="IPR050090">
    <property type="entry name" value="Tyrosine_recombinase_XerCD"/>
</dbReference>
<evidence type="ECO:0000259" key="2">
    <source>
        <dbReference type="PROSITE" id="PS51898"/>
    </source>
</evidence>
<dbReference type="eggNOG" id="COG0582">
    <property type="taxonomic scope" value="Bacteria"/>
</dbReference>
<dbReference type="STRING" id="1343740.M271_39380"/>
<dbReference type="Proteomes" id="UP000281594">
    <property type="component" value="Unassembled WGS sequence"/>
</dbReference>
<name>A0A0A0NPX2_STRRN</name>
<dbReference type="GO" id="GO:0006310">
    <property type="term" value="P:DNA recombination"/>
    <property type="evidence" value="ECO:0007669"/>
    <property type="project" value="UniProtKB-KW"/>
</dbReference>
<dbReference type="HOGENOM" id="CLU_027562_17_2_11"/>
<sequence>MIPRPASVERTIWTPAQAIRFLHHCHANDPDFADLIEFLIGTGLRKGEALGLHWDDVHLKAHTVYVRWTLSAIDNNKLVLARPKTRKSSDWVALSPRIHAILTRRNTERYAPSDPGGGFVFHREDGRPLHPEYVLNHFHYLARQAGVPRTSVHDLRHLAATLALTHGVELTIVSKTLRHSTISTTANIYGHLTKPAARRAVDAIAKQLDREE</sequence>
<evidence type="ECO:0000256" key="1">
    <source>
        <dbReference type="ARBA" id="ARBA00023172"/>
    </source>
</evidence>
<dbReference type="PANTHER" id="PTHR30349:SF91">
    <property type="entry name" value="INTA PROTEIN"/>
    <property type="match status" value="1"/>
</dbReference>
<dbReference type="GO" id="GO:0003677">
    <property type="term" value="F:DNA binding"/>
    <property type="evidence" value="ECO:0007669"/>
    <property type="project" value="InterPro"/>
</dbReference>
<dbReference type="PROSITE" id="PS51898">
    <property type="entry name" value="TYR_RECOMBINASE"/>
    <property type="match status" value="1"/>
</dbReference>
<keyword evidence="1" id="KW-0233">DNA recombination</keyword>
<dbReference type="InterPro" id="IPR013762">
    <property type="entry name" value="Integrase-like_cat_sf"/>
</dbReference>
<dbReference type="CDD" id="cd01189">
    <property type="entry name" value="INT_ICEBs1_C_like"/>
    <property type="match status" value="1"/>
</dbReference>
<dbReference type="RefSeq" id="WP_020872745.1">
    <property type="nucleotide sequence ID" value="NC_022785.1"/>
</dbReference>
<dbReference type="InterPro" id="IPR002104">
    <property type="entry name" value="Integrase_catalytic"/>
</dbReference>
<accession>A0A0A0NPX2</accession>
<evidence type="ECO:0000313" key="4">
    <source>
        <dbReference type="Proteomes" id="UP000281594"/>
    </source>
</evidence>
<evidence type="ECO:0000313" key="3">
    <source>
        <dbReference type="EMBL" id="RLV77542.1"/>
    </source>
</evidence>
<dbReference type="EMBL" id="QYCY01000001">
    <property type="protein sequence ID" value="RLV77542.1"/>
    <property type="molecule type" value="Genomic_DNA"/>
</dbReference>
<dbReference type="Pfam" id="PF00589">
    <property type="entry name" value="Phage_integrase"/>
    <property type="match status" value="1"/>
</dbReference>
<dbReference type="PANTHER" id="PTHR30349">
    <property type="entry name" value="PHAGE INTEGRASE-RELATED"/>
    <property type="match status" value="1"/>
</dbReference>
<dbReference type="GO" id="GO:0015074">
    <property type="term" value="P:DNA integration"/>
    <property type="evidence" value="ECO:0007669"/>
    <property type="project" value="InterPro"/>
</dbReference>
<protein>
    <recommendedName>
        <fullName evidence="2">Tyr recombinase domain-containing protein</fullName>
    </recommendedName>
</protein>
<proteinExistence type="predicted"/>
<dbReference type="AlphaFoldDB" id="A0A0A0NPX2"/>
<dbReference type="SUPFAM" id="SSF56349">
    <property type="entry name" value="DNA breaking-rejoining enzymes"/>
    <property type="match status" value="1"/>
</dbReference>
<feature type="domain" description="Tyr recombinase" evidence="2">
    <location>
        <begin position="8"/>
        <end position="202"/>
    </location>
</feature>